<evidence type="ECO:0000313" key="10">
    <source>
        <dbReference type="Proteomes" id="UP000001396"/>
    </source>
</evidence>
<dbReference type="EMBL" id="ADBJ01000047">
    <property type="protein sequence ID" value="EFA76335.1"/>
    <property type="molecule type" value="Genomic_DNA"/>
</dbReference>
<evidence type="ECO:0000256" key="2">
    <source>
        <dbReference type="ARBA" id="ARBA00022723"/>
    </source>
</evidence>
<dbReference type="Gene3D" id="2.10.110.10">
    <property type="entry name" value="Cysteine Rich Protein"/>
    <property type="match status" value="1"/>
</dbReference>
<dbReference type="GO" id="GO:0046872">
    <property type="term" value="F:metal ion binding"/>
    <property type="evidence" value="ECO:0007669"/>
    <property type="project" value="UniProtKB-KW"/>
</dbReference>
<evidence type="ECO:0000256" key="6">
    <source>
        <dbReference type="ARBA" id="ARBA00023242"/>
    </source>
</evidence>
<comment type="subcellular location">
    <subcellularLocation>
        <location evidence="1">Nucleus</location>
    </subcellularLocation>
</comment>
<reference evidence="9 10" key="1">
    <citation type="journal article" date="2011" name="Genome Res.">
        <title>Phylogeny-wide analysis of social amoeba genomes highlights ancient origins for complex intercellular communication.</title>
        <authorList>
            <person name="Heidel A.J."/>
            <person name="Lawal H.M."/>
            <person name="Felder M."/>
            <person name="Schilde C."/>
            <person name="Helps N.R."/>
            <person name="Tunggal B."/>
            <person name="Rivero F."/>
            <person name="John U."/>
            <person name="Schleicher M."/>
            <person name="Eichinger L."/>
            <person name="Platzer M."/>
            <person name="Noegel A.A."/>
            <person name="Schaap P."/>
            <person name="Gloeckner G."/>
        </authorList>
    </citation>
    <scope>NUCLEOTIDE SEQUENCE [LARGE SCALE GENOMIC DNA]</scope>
    <source>
        <strain evidence="10">ATCC 26659 / Pp 5 / PN500</strain>
    </source>
</reference>
<dbReference type="InterPro" id="IPR001781">
    <property type="entry name" value="Znf_LIM"/>
</dbReference>
<evidence type="ECO:0000256" key="5">
    <source>
        <dbReference type="ARBA" id="ARBA00023038"/>
    </source>
</evidence>
<sequence length="84" mass="8891">MSKFGGAPKCPLCAKSVYAAEKKLGPGGKDYHIACLVCTTCKKSLDSTNLCENENKPYCKACYGKNFGPKGFGFAAGGSMMHTQ</sequence>
<dbReference type="GO" id="GO:0005634">
    <property type="term" value="C:nucleus"/>
    <property type="evidence" value="ECO:0007669"/>
    <property type="project" value="UniProtKB-SubCell"/>
</dbReference>
<evidence type="ECO:0000256" key="7">
    <source>
        <dbReference type="PROSITE-ProRule" id="PRU00125"/>
    </source>
</evidence>
<dbReference type="PANTHER" id="PTHR24215">
    <property type="entry name" value="RHO-GTPASE-ACTIVATING PROTEIN LRG1"/>
    <property type="match status" value="1"/>
</dbReference>
<dbReference type="Pfam" id="PF00412">
    <property type="entry name" value="LIM"/>
    <property type="match status" value="1"/>
</dbReference>
<dbReference type="OMA" id="HNPCYSA"/>
<dbReference type="CDD" id="cd09326">
    <property type="entry name" value="LIM_CRP_like"/>
    <property type="match status" value="1"/>
</dbReference>
<evidence type="ECO:0000259" key="8">
    <source>
        <dbReference type="PROSITE" id="PS50023"/>
    </source>
</evidence>
<dbReference type="SMART" id="SM00132">
    <property type="entry name" value="LIM"/>
    <property type="match status" value="1"/>
</dbReference>
<dbReference type="AlphaFoldDB" id="D3BQB5"/>
<protein>
    <recommendedName>
        <fullName evidence="8">LIM zinc-binding domain-containing protein</fullName>
    </recommendedName>
</protein>
<dbReference type="GO" id="GO:0005737">
    <property type="term" value="C:cytoplasm"/>
    <property type="evidence" value="ECO:0007669"/>
    <property type="project" value="TreeGrafter"/>
</dbReference>
<dbReference type="SUPFAM" id="SSF57716">
    <property type="entry name" value="Glucocorticoid receptor-like (DNA-binding domain)"/>
    <property type="match status" value="2"/>
</dbReference>
<gene>
    <name evidence="9" type="ORF">PPL_10100</name>
</gene>
<dbReference type="PROSITE" id="PS00478">
    <property type="entry name" value="LIM_DOMAIN_1"/>
    <property type="match status" value="1"/>
</dbReference>
<keyword evidence="2 7" id="KW-0479">Metal-binding</keyword>
<dbReference type="FunFam" id="2.10.110.10:FF:000001">
    <property type="entry name" value="Cysteine and glycine-rich protein 1"/>
    <property type="match status" value="1"/>
</dbReference>
<accession>D3BQB5</accession>
<evidence type="ECO:0000256" key="4">
    <source>
        <dbReference type="ARBA" id="ARBA00022833"/>
    </source>
</evidence>
<proteinExistence type="predicted"/>
<keyword evidence="6" id="KW-0539">Nucleus</keyword>
<evidence type="ECO:0000256" key="3">
    <source>
        <dbReference type="ARBA" id="ARBA00022737"/>
    </source>
</evidence>
<organism evidence="9 10">
    <name type="scientific">Heterostelium pallidum (strain ATCC 26659 / Pp 5 / PN500)</name>
    <name type="common">Cellular slime mold</name>
    <name type="synonym">Polysphondylium pallidum</name>
    <dbReference type="NCBI Taxonomy" id="670386"/>
    <lineage>
        <taxon>Eukaryota</taxon>
        <taxon>Amoebozoa</taxon>
        <taxon>Evosea</taxon>
        <taxon>Eumycetozoa</taxon>
        <taxon>Dictyostelia</taxon>
        <taxon>Acytosteliales</taxon>
        <taxon>Acytosteliaceae</taxon>
        <taxon>Heterostelium</taxon>
    </lineage>
</organism>
<evidence type="ECO:0000256" key="1">
    <source>
        <dbReference type="ARBA" id="ARBA00004123"/>
    </source>
</evidence>
<dbReference type="PROSITE" id="PS50023">
    <property type="entry name" value="LIM_DOMAIN_2"/>
    <property type="match status" value="1"/>
</dbReference>
<feature type="domain" description="LIM zinc-binding" evidence="8">
    <location>
        <begin position="8"/>
        <end position="69"/>
    </location>
</feature>
<dbReference type="GO" id="GO:0030036">
    <property type="term" value="P:actin cytoskeleton organization"/>
    <property type="evidence" value="ECO:0007669"/>
    <property type="project" value="TreeGrafter"/>
</dbReference>
<comment type="caution">
    <text evidence="9">The sequence shown here is derived from an EMBL/GenBank/DDBJ whole genome shotgun (WGS) entry which is preliminary data.</text>
</comment>
<keyword evidence="3" id="KW-0677">Repeat</keyword>
<dbReference type="RefSeq" id="XP_020428467.1">
    <property type="nucleotide sequence ID" value="XM_020580882.1"/>
</dbReference>
<keyword evidence="10" id="KW-1185">Reference proteome</keyword>
<keyword evidence="4 7" id="KW-0862">Zinc</keyword>
<dbReference type="Proteomes" id="UP000001396">
    <property type="component" value="Unassembled WGS sequence"/>
</dbReference>
<dbReference type="InParanoid" id="D3BQB5"/>
<name>D3BQB5_HETP5</name>
<dbReference type="GeneID" id="31365571"/>
<dbReference type="PANTHER" id="PTHR24215:SF35">
    <property type="entry name" value="MUSCLE LIM PROTEIN MLP84B"/>
    <property type="match status" value="1"/>
</dbReference>
<keyword evidence="5 7" id="KW-0440">LIM domain</keyword>
<evidence type="ECO:0000313" key="9">
    <source>
        <dbReference type="EMBL" id="EFA76335.1"/>
    </source>
</evidence>